<sequence length="91" mass="10177">MRTLIALAGLVLFVAVGVLAYDFIFLTALEMERVNICQAEKAGDFAGIGFAAANAYYRNDNDKFVLDLNEAQDKFEVCVAGAHQSRIVWWW</sequence>
<evidence type="ECO:0000313" key="1">
    <source>
        <dbReference type="EMBL" id="OGF80883.1"/>
    </source>
</evidence>
<proteinExistence type="predicted"/>
<dbReference type="AlphaFoldDB" id="A0A1F5WZ47"/>
<accession>A0A1F5WZ47</accession>
<reference evidence="1 2" key="1">
    <citation type="journal article" date="2016" name="Nat. Commun.">
        <title>Thousands of microbial genomes shed light on interconnected biogeochemical processes in an aquifer system.</title>
        <authorList>
            <person name="Anantharaman K."/>
            <person name="Brown C.T."/>
            <person name="Hug L.A."/>
            <person name="Sharon I."/>
            <person name="Castelle C.J."/>
            <person name="Probst A.J."/>
            <person name="Thomas B.C."/>
            <person name="Singh A."/>
            <person name="Wilkins M.J."/>
            <person name="Karaoz U."/>
            <person name="Brodie E.L."/>
            <person name="Williams K.H."/>
            <person name="Hubbard S.S."/>
            <person name="Banfield J.F."/>
        </authorList>
    </citation>
    <scope>NUCLEOTIDE SEQUENCE [LARGE SCALE GENOMIC DNA]</scope>
</reference>
<dbReference type="Proteomes" id="UP000178114">
    <property type="component" value="Unassembled WGS sequence"/>
</dbReference>
<comment type="caution">
    <text evidence="1">The sequence shown here is derived from an EMBL/GenBank/DDBJ whole genome shotgun (WGS) entry which is preliminary data.</text>
</comment>
<dbReference type="STRING" id="1798351.A2930_01045"/>
<evidence type="ECO:0000313" key="2">
    <source>
        <dbReference type="Proteomes" id="UP000178114"/>
    </source>
</evidence>
<dbReference type="EMBL" id="MFID01000025">
    <property type="protein sequence ID" value="OGF80883.1"/>
    <property type="molecule type" value="Genomic_DNA"/>
</dbReference>
<protein>
    <submittedName>
        <fullName evidence="1">Uncharacterized protein</fullName>
    </submittedName>
</protein>
<organism evidence="1 2">
    <name type="scientific">Candidatus Giovannonibacteria bacterium RIFCSPLOWO2_01_FULL_45_34</name>
    <dbReference type="NCBI Taxonomy" id="1798351"/>
    <lineage>
        <taxon>Bacteria</taxon>
        <taxon>Candidatus Giovannoniibacteriota</taxon>
    </lineage>
</organism>
<name>A0A1F5WZ47_9BACT</name>
<gene>
    <name evidence="1" type="ORF">A2930_01045</name>
</gene>